<organism evidence="1 2">
    <name type="scientific">Rotaria magnacalcarata</name>
    <dbReference type="NCBI Taxonomy" id="392030"/>
    <lineage>
        <taxon>Eukaryota</taxon>
        <taxon>Metazoa</taxon>
        <taxon>Spiralia</taxon>
        <taxon>Gnathifera</taxon>
        <taxon>Rotifera</taxon>
        <taxon>Eurotatoria</taxon>
        <taxon>Bdelloidea</taxon>
        <taxon>Philodinida</taxon>
        <taxon>Philodinidae</taxon>
        <taxon>Rotaria</taxon>
    </lineage>
</organism>
<comment type="caution">
    <text evidence="1">The sequence shown here is derived from an EMBL/GenBank/DDBJ whole genome shotgun (WGS) entry which is preliminary data.</text>
</comment>
<feature type="non-terminal residue" evidence="1">
    <location>
        <position position="81"/>
    </location>
</feature>
<protein>
    <submittedName>
        <fullName evidence="1">Uncharacterized protein</fullName>
    </submittedName>
</protein>
<dbReference type="AlphaFoldDB" id="A0A8S3AM53"/>
<sequence length="81" mass="9853">KHVSKFRHIITLEDSGIVRYYNLNQNIDFVQNQKDAVERVKRYVEKEKWERLPSGSIPQEIMDWIRTVRPVHRCRPEIFES</sequence>
<dbReference type="EMBL" id="CAJOBJ010132855">
    <property type="protein sequence ID" value="CAF4729631.1"/>
    <property type="molecule type" value="Genomic_DNA"/>
</dbReference>
<evidence type="ECO:0000313" key="1">
    <source>
        <dbReference type="EMBL" id="CAF4729631.1"/>
    </source>
</evidence>
<dbReference type="Proteomes" id="UP000681720">
    <property type="component" value="Unassembled WGS sequence"/>
</dbReference>
<gene>
    <name evidence="1" type="ORF">GIL414_LOCUS44213</name>
</gene>
<evidence type="ECO:0000313" key="2">
    <source>
        <dbReference type="Proteomes" id="UP000681720"/>
    </source>
</evidence>
<feature type="non-terminal residue" evidence="1">
    <location>
        <position position="1"/>
    </location>
</feature>
<reference evidence="1" key="1">
    <citation type="submission" date="2021-02" db="EMBL/GenBank/DDBJ databases">
        <authorList>
            <person name="Nowell W R."/>
        </authorList>
    </citation>
    <scope>NUCLEOTIDE SEQUENCE</scope>
</reference>
<proteinExistence type="predicted"/>
<accession>A0A8S3AM53</accession>
<name>A0A8S3AM53_9BILA</name>